<dbReference type="KEGG" id="cel:CELE_C45B11.4"/>
<dbReference type="eggNOG" id="ENOG502SYZ6">
    <property type="taxonomic scope" value="Eukaryota"/>
</dbReference>
<proteinExistence type="predicted"/>
<feature type="transmembrane region" description="Helical" evidence="1">
    <location>
        <begin position="32"/>
        <end position="53"/>
    </location>
</feature>
<dbReference type="RefSeq" id="NP_505813.1">
    <property type="nucleotide sequence ID" value="NM_073412.2"/>
</dbReference>
<dbReference type="Pfam" id="PF10318">
    <property type="entry name" value="7TM_GPCR_Srh"/>
    <property type="match status" value="1"/>
</dbReference>
<reference evidence="2 3" key="1">
    <citation type="journal article" date="1998" name="Science">
        <title>Genome sequence of the nematode C. elegans: a platform for investigating biology.</title>
        <authorList>
            <consortium name="The C. elegans sequencing consortium"/>
            <person name="Sulson J.E."/>
            <person name="Waterston R."/>
        </authorList>
    </citation>
    <scope>NUCLEOTIDE SEQUENCE [LARGE SCALE GENOMIC DNA]</scope>
    <source>
        <strain evidence="2 3">Bristol N2</strain>
    </source>
</reference>
<dbReference type="PaxDb" id="6239-C45B11.4"/>
<feature type="transmembrane region" description="Helical" evidence="1">
    <location>
        <begin position="152"/>
        <end position="171"/>
    </location>
</feature>
<feature type="transmembrane region" description="Helical" evidence="1">
    <location>
        <begin position="211"/>
        <end position="238"/>
    </location>
</feature>
<name>Q18640_CAEEL</name>
<dbReference type="STRING" id="6239.C45B11.4.1"/>
<feature type="transmembrane region" description="Helical" evidence="1">
    <location>
        <begin position="111"/>
        <end position="131"/>
    </location>
</feature>
<dbReference type="WormBase" id="C45B11.4">
    <property type="protein sequence ID" value="CE05428"/>
    <property type="gene ID" value="WBGene00005295"/>
    <property type="gene designation" value="srh-74"/>
</dbReference>
<dbReference type="PANTHER" id="PTHR22941:SF302">
    <property type="entry name" value="SERPENTINE RECEPTOR, CLASS H"/>
    <property type="match status" value="1"/>
</dbReference>
<dbReference type="PANTHER" id="PTHR22941">
    <property type="entry name" value="SERPENTINE RECEPTOR"/>
    <property type="match status" value="1"/>
</dbReference>
<dbReference type="InParanoid" id="Q18640"/>
<dbReference type="InterPro" id="IPR053220">
    <property type="entry name" value="Nematode_rcpt-like_serp_H"/>
</dbReference>
<dbReference type="PIR" id="T19955">
    <property type="entry name" value="T19955"/>
</dbReference>
<dbReference type="PhylomeDB" id="Q18640"/>
<dbReference type="UCSC" id="C45B11.4">
    <property type="organism name" value="c. elegans"/>
</dbReference>
<evidence type="ECO:0000313" key="2">
    <source>
        <dbReference type="EMBL" id="CAA98432.1"/>
    </source>
</evidence>
<dbReference type="GeneID" id="183468"/>
<dbReference type="AGR" id="WB:WBGene00005295"/>
<dbReference type="InterPro" id="IPR019422">
    <property type="entry name" value="7TM_GPCR_serpentine_rcpt_Srh"/>
</dbReference>
<dbReference type="HOGENOM" id="CLU_042960_0_0_1"/>
<dbReference type="FunCoup" id="Q18640">
    <property type="interactions" value="8"/>
</dbReference>
<dbReference type="AlphaFoldDB" id="Q18640"/>
<keyword evidence="1" id="KW-0472">Membrane</keyword>
<dbReference type="EMBL" id="BX284605">
    <property type="protein sequence ID" value="CAA98432.1"/>
    <property type="molecule type" value="Genomic_DNA"/>
</dbReference>
<dbReference type="OMA" id="VIFNTHC"/>
<gene>
    <name evidence="2 4" type="primary">srh-74</name>
    <name evidence="4" type="ORF">C45B11.4</name>
    <name evidence="2" type="ORF">CELE_C45B11.4</name>
</gene>
<feature type="transmembrane region" description="Helical" evidence="1">
    <location>
        <begin position="295"/>
        <end position="314"/>
    </location>
</feature>
<feature type="transmembrane region" description="Helical" evidence="1">
    <location>
        <begin position="65"/>
        <end position="91"/>
    </location>
</feature>
<feature type="transmembrane region" description="Helical" evidence="1">
    <location>
        <begin position="258"/>
        <end position="283"/>
    </location>
</feature>
<protein>
    <submittedName>
        <fullName evidence="2">Serpentine Receptor, class H</fullName>
    </submittedName>
</protein>
<keyword evidence="1" id="KW-1133">Transmembrane helix</keyword>
<keyword evidence="2" id="KW-0675">Receptor</keyword>
<dbReference type="OrthoDB" id="5838269at2759"/>
<accession>Q18640</accession>
<organism evidence="2 3">
    <name type="scientific">Caenorhabditis elegans</name>
    <dbReference type="NCBI Taxonomy" id="6239"/>
    <lineage>
        <taxon>Eukaryota</taxon>
        <taxon>Metazoa</taxon>
        <taxon>Ecdysozoa</taxon>
        <taxon>Nematoda</taxon>
        <taxon>Chromadorea</taxon>
        <taxon>Rhabditida</taxon>
        <taxon>Rhabditina</taxon>
        <taxon>Rhabditomorpha</taxon>
        <taxon>Rhabditoidea</taxon>
        <taxon>Rhabditidae</taxon>
        <taxon>Peloderinae</taxon>
        <taxon>Caenorhabditis</taxon>
    </lineage>
</organism>
<evidence type="ECO:0000313" key="4">
    <source>
        <dbReference type="WormBase" id="C45B11.4"/>
    </source>
</evidence>
<keyword evidence="1" id="KW-0812">Transmembrane</keyword>
<evidence type="ECO:0000313" key="3">
    <source>
        <dbReference type="Proteomes" id="UP000001940"/>
    </source>
</evidence>
<evidence type="ECO:0000256" key="1">
    <source>
        <dbReference type="SAM" id="Phobius"/>
    </source>
</evidence>
<keyword evidence="3" id="KW-1185">Reference proteome</keyword>
<sequence>MITSIESYYSNEWKLKCSPDTSFLSSWQGLSLFSHSLLIFFLPMHALTIHCIFNKTPKTMDSVKWVIFNTHCWCCYVDILVCSLITPYFFFPTLSGFPVGLFRVLGIPTSAQLYIGMVSCMVMGISIIALFENRSSCIQNNRFKITKIGTKVVYYFLNCIPIVGYLIPPFFHIPDQNAAKLNLLQTIPCPTEEFFYSEIFVLATDDFWHTYLWMFTTIIVIGIFIQVAFFFLCCLYYIYFSTTITLSPKTKKYQRTFFLGTIAQALVPLIFLLAPAALVFLSIFFNYYDQSLNNFIVLFISFHDFVSTFIIILIHHPYRQFLIQVATFDKVHRK</sequence>
<dbReference type="CTD" id="183468"/>
<dbReference type="Proteomes" id="UP000001940">
    <property type="component" value="Chromosome V"/>
</dbReference>